<protein>
    <submittedName>
        <fullName evidence="1">Uncharacterized protein</fullName>
    </submittedName>
</protein>
<evidence type="ECO:0000313" key="1">
    <source>
        <dbReference type="EMBL" id="CAE7378370.1"/>
    </source>
</evidence>
<accession>A0A812QC31</accession>
<proteinExistence type="predicted"/>
<sequence length="400" mass="45314">MWRALLPKYQIQIEDHSFDDRYCQLHGTCSADSRFAWLGEHLRGTLVRTCGGHYLKGFQDIDSLAEQLFELVVKDSLASRADVLLCTHPPYSCRLFWPFVQRLGLPLLGFFGGTLEAHVPEEGMTAWLHDFRAMAQDPLVQFAAIAPFLAEKMRYQSGVDIPASRGFGFHVIEQGGSYFPRRWDEVLLWKGSSECDDNKEAFNVAISEVSKSVSQGSGSDIILRFMHLQSLRESAEGASYSSITSFRAVVFVPYEVLLMTFYELYHAAIPLFIPEKELGVFFMYRGPVTYPHCDLVVSNMDVETGQMMSSTREIHPYSPFDRSNVTARLSWLEAYTDWYRWPHNQQYSSVADLVWKLYETNLQAVSAAMRSETALAMAGASAFWEAAFDKVLTAASRSSI</sequence>
<organism evidence="1 2">
    <name type="scientific">Symbiodinium natans</name>
    <dbReference type="NCBI Taxonomy" id="878477"/>
    <lineage>
        <taxon>Eukaryota</taxon>
        <taxon>Sar</taxon>
        <taxon>Alveolata</taxon>
        <taxon>Dinophyceae</taxon>
        <taxon>Suessiales</taxon>
        <taxon>Symbiodiniaceae</taxon>
        <taxon>Symbiodinium</taxon>
    </lineage>
</organism>
<dbReference type="Proteomes" id="UP000604046">
    <property type="component" value="Unassembled WGS sequence"/>
</dbReference>
<name>A0A812QC31_9DINO</name>
<dbReference type="EMBL" id="CAJNDS010002217">
    <property type="protein sequence ID" value="CAE7378370.1"/>
    <property type="molecule type" value="Genomic_DNA"/>
</dbReference>
<keyword evidence="2" id="KW-1185">Reference proteome</keyword>
<reference evidence="1" key="1">
    <citation type="submission" date="2021-02" db="EMBL/GenBank/DDBJ databases">
        <authorList>
            <person name="Dougan E. K."/>
            <person name="Rhodes N."/>
            <person name="Thang M."/>
            <person name="Chan C."/>
        </authorList>
    </citation>
    <scope>NUCLEOTIDE SEQUENCE</scope>
</reference>
<dbReference type="OrthoDB" id="419709at2759"/>
<gene>
    <name evidence="1" type="ORF">SNAT2548_LOCUS20662</name>
</gene>
<evidence type="ECO:0000313" key="2">
    <source>
        <dbReference type="Proteomes" id="UP000604046"/>
    </source>
</evidence>
<dbReference type="AlphaFoldDB" id="A0A812QC31"/>
<comment type="caution">
    <text evidence="1">The sequence shown here is derived from an EMBL/GenBank/DDBJ whole genome shotgun (WGS) entry which is preliminary data.</text>
</comment>